<dbReference type="PROSITE" id="PS51371">
    <property type="entry name" value="CBS"/>
    <property type="match status" value="2"/>
</dbReference>
<dbReference type="InterPro" id="IPR051257">
    <property type="entry name" value="Diverse_CBS-Domain"/>
</dbReference>
<dbReference type="SMART" id="SM00116">
    <property type="entry name" value="CBS"/>
    <property type="match status" value="2"/>
</dbReference>
<protein>
    <submittedName>
        <fullName evidence="3">Hypoxic response protein 1</fullName>
    </submittedName>
</protein>
<dbReference type="CDD" id="cd04623">
    <property type="entry name" value="CBS_pair_bac_euk"/>
    <property type="match status" value="1"/>
</dbReference>
<accession>A0A1J5SD10</accession>
<dbReference type="EMBL" id="MLJW01000044">
    <property type="protein sequence ID" value="OIR06377.1"/>
    <property type="molecule type" value="Genomic_DNA"/>
</dbReference>
<name>A0A1J5SD10_9ZZZZ</name>
<dbReference type="InterPro" id="IPR046342">
    <property type="entry name" value="CBS_dom_sf"/>
</dbReference>
<dbReference type="Pfam" id="PF00571">
    <property type="entry name" value="CBS"/>
    <property type="match status" value="2"/>
</dbReference>
<sequence length="147" mass="16293">MNTTIDTLLEFKGHQIYSVPSSTTVVEAVREMNKHNIGSVLVMDSGRLVGLFSARDVLRKVIAEEYDPRTTAVSQVMKVQYPVLTPAMTSDEAMRIFEEQHCRHLPVIHDGLVVGVISIGDLSRWCATADRAEAESLRNYITASLSS</sequence>
<dbReference type="InterPro" id="IPR000644">
    <property type="entry name" value="CBS_dom"/>
</dbReference>
<feature type="domain" description="CBS" evidence="2">
    <location>
        <begin position="12"/>
        <end position="68"/>
    </location>
</feature>
<dbReference type="PANTHER" id="PTHR43080:SF2">
    <property type="entry name" value="CBS DOMAIN-CONTAINING PROTEIN"/>
    <property type="match status" value="1"/>
</dbReference>
<evidence type="ECO:0000259" key="2">
    <source>
        <dbReference type="PROSITE" id="PS51371"/>
    </source>
</evidence>
<reference evidence="3" key="1">
    <citation type="submission" date="2016-10" db="EMBL/GenBank/DDBJ databases">
        <title>Sequence of Gallionella enrichment culture.</title>
        <authorList>
            <person name="Poehlein A."/>
            <person name="Muehling M."/>
            <person name="Daniel R."/>
        </authorList>
    </citation>
    <scope>NUCLEOTIDE SEQUENCE</scope>
</reference>
<dbReference type="AlphaFoldDB" id="A0A1J5SD10"/>
<evidence type="ECO:0000313" key="3">
    <source>
        <dbReference type="EMBL" id="OIR06377.1"/>
    </source>
</evidence>
<dbReference type="PANTHER" id="PTHR43080">
    <property type="entry name" value="CBS DOMAIN-CONTAINING PROTEIN CBSX3, MITOCHONDRIAL"/>
    <property type="match status" value="1"/>
</dbReference>
<evidence type="ECO:0000256" key="1">
    <source>
        <dbReference type="ARBA" id="ARBA00023122"/>
    </source>
</evidence>
<comment type="caution">
    <text evidence="3">The sequence shown here is derived from an EMBL/GenBank/DDBJ whole genome shotgun (WGS) entry which is preliminary data.</text>
</comment>
<dbReference type="InterPro" id="IPR044725">
    <property type="entry name" value="CBSX3_CBS_dom"/>
</dbReference>
<dbReference type="Gene3D" id="3.10.580.10">
    <property type="entry name" value="CBS-domain"/>
    <property type="match status" value="1"/>
</dbReference>
<dbReference type="SUPFAM" id="SSF54631">
    <property type="entry name" value="CBS-domain pair"/>
    <property type="match status" value="1"/>
</dbReference>
<proteinExistence type="predicted"/>
<keyword evidence="1" id="KW-0129">CBS domain</keyword>
<feature type="domain" description="CBS" evidence="2">
    <location>
        <begin position="77"/>
        <end position="133"/>
    </location>
</feature>
<organism evidence="3">
    <name type="scientific">mine drainage metagenome</name>
    <dbReference type="NCBI Taxonomy" id="410659"/>
    <lineage>
        <taxon>unclassified sequences</taxon>
        <taxon>metagenomes</taxon>
        <taxon>ecological metagenomes</taxon>
    </lineage>
</organism>
<gene>
    <name evidence="3" type="primary">hrp1_6</name>
    <name evidence="3" type="ORF">GALL_115670</name>
</gene>